<accession>A0A8S1QZV8</accession>
<name>A0A8S1QZV8_9CILI</name>
<dbReference type="EMBL" id="CAJJDN010000127">
    <property type="protein sequence ID" value="CAD8120683.1"/>
    <property type="molecule type" value="Genomic_DNA"/>
</dbReference>
<evidence type="ECO:0000313" key="2">
    <source>
        <dbReference type="Proteomes" id="UP000692954"/>
    </source>
</evidence>
<evidence type="ECO:0000313" key="1">
    <source>
        <dbReference type="EMBL" id="CAD8120683.1"/>
    </source>
</evidence>
<proteinExistence type="predicted"/>
<protein>
    <submittedName>
        <fullName evidence="1">Uncharacterized protein</fullName>
    </submittedName>
</protein>
<comment type="caution">
    <text evidence="1">The sequence shown here is derived from an EMBL/GenBank/DDBJ whole genome shotgun (WGS) entry which is preliminary data.</text>
</comment>
<keyword evidence="2" id="KW-1185">Reference proteome</keyword>
<gene>
    <name evidence="1" type="ORF">PSON_ATCC_30995.1.T1270142</name>
</gene>
<organism evidence="1 2">
    <name type="scientific">Paramecium sonneborni</name>
    <dbReference type="NCBI Taxonomy" id="65129"/>
    <lineage>
        <taxon>Eukaryota</taxon>
        <taxon>Sar</taxon>
        <taxon>Alveolata</taxon>
        <taxon>Ciliophora</taxon>
        <taxon>Intramacronucleata</taxon>
        <taxon>Oligohymenophorea</taxon>
        <taxon>Peniculida</taxon>
        <taxon>Parameciidae</taxon>
        <taxon>Paramecium</taxon>
    </lineage>
</organism>
<dbReference type="Proteomes" id="UP000692954">
    <property type="component" value="Unassembled WGS sequence"/>
</dbReference>
<dbReference type="AlphaFoldDB" id="A0A8S1QZV8"/>
<reference evidence="1" key="1">
    <citation type="submission" date="2021-01" db="EMBL/GenBank/DDBJ databases">
        <authorList>
            <consortium name="Genoscope - CEA"/>
            <person name="William W."/>
        </authorList>
    </citation>
    <scope>NUCLEOTIDE SEQUENCE</scope>
</reference>
<sequence>MTFILFGLILILTQTDIKSWILIKYSLFVCTIFFSFNQSYRDLYNFQNEHLSNYEQIIEYSKYLAFL</sequence>